<protein>
    <submittedName>
        <fullName evidence="1">Uncharacterized protein</fullName>
    </submittedName>
</protein>
<evidence type="ECO:0000313" key="2">
    <source>
        <dbReference type="Proteomes" id="UP001364695"/>
    </source>
</evidence>
<accession>A0ACC6P5W7</accession>
<reference evidence="1" key="1">
    <citation type="submission" date="2023-10" db="EMBL/GenBank/DDBJ databases">
        <title>Amphibacter perezi, gen. nov., sp. nov. a novel taxa of the family Comamonadaceae, class Betaproteobacteria isolated from the skin microbiota of Pelophylax perezi from different populations.</title>
        <authorList>
            <person name="Costa S."/>
            <person name="Proenca D.N."/>
            <person name="Lopes I."/>
            <person name="Morais P.V."/>
        </authorList>
    </citation>
    <scope>NUCLEOTIDE SEQUENCE</scope>
    <source>
        <strain evidence="1">SL12-8</strain>
    </source>
</reference>
<proteinExistence type="predicted"/>
<dbReference type="EMBL" id="JAWDIE010000040">
    <property type="protein sequence ID" value="MEJ7139577.1"/>
    <property type="molecule type" value="Genomic_DNA"/>
</dbReference>
<sequence>MNYYIEYRGEGDDLYPLIWCVANAFPARDREDYWYNLEKIFSCGGSGGDPYWHIERYVDVDGDGKIIFWVNMEPAFSEDQVHCGEYDEALVKKFFLSAMREYARNHQECAPKIQELIDKYQIESTGGNEIGFVVQPRLGLGSP</sequence>
<organism evidence="1 2">
    <name type="scientific">Amphibiibacter pelophylacis</name>
    <dbReference type="NCBI Taxonomy" id="1799477"/>
    <lineage>
        <taxon>Bacteria</taxon>
        <taxon>Pseudomonadati</taxon>
        <taxon>Pseudomonadota</taxon>
        <taxon>Betaproteobacteria</taxon>
        <taxon>Burkholderiales</taxon>
        <taxon>Sphaerotilaceae</taxon>
        <taxon>Amphibiibacter</taxon>
    </lineage>
</organism>
<dbReference type="Proteomes" id="UP001364695">
    <property type="component" value="Unassembled WGS sequence"/>
</dbReference>
<name>A0ACC6P5W7_9BURK</name>
<gene>
    <name evidence="1" type="ORF">RV045_14245</name>
</gene>
<keyword evidence="2" id="KW-1185">Reference proteome</keyword>
<evidence type="ECO:0000313" key="1">
    <source>
        <dbReference type="EMBL" id="MEJ7139577.1"/>
    </source>
</evidence>
<comment type="caution">
    <text evidence="1">The sequence shown here is derived from an EMBL/GenBank/DDBJ whole genome shotgun (WGS) entry which is preliminary data.</text>
</comment>